<evidence type="ECO:0000256" key="2">
    <source>
        <dbReference type="ARBA" id="ARBA00022553"/>
    </source>
</evidence>
<dbReference type="GO" id="GO:0044550">
    <property type="term" value="P:secondary metabolite biosynthetic process"/>
    <property type="evidence" value="ECO:0007669"/>
    <property type="project" value="TreeGrafter"/>
</dbReference>
<comment type="caution">
    <text evidence="6">The sequence shown here is derived from an EMBL/GenBank/DDBJ whole genome shotgun (WGS) entry which is preliminary data.</text>
</comment>
<dbReference type="GO" id="GO:0005737">
    <property type="term" value="C:cytoplasm"/>
    <property type="evidence" value="ECO:0007669"/>
    <property type="project" value="TreeGrafter"/>
</dbReference>
<dbReference type="Proteomes" id="UP000177622">
    <property type="component" value="Unassembled WGS sequence"/>
</dbReference>
<dbReference type="PANTHER" id="PTHR45527">
    <property type="entry name" value="NONRIBOSOMAL PEPTIDE SYNTHETASE"/>
    <property type="match status" value="1"/>
</dbReference>
<sequence>MVPLLESISDDSHSTTTFKNLSNGTPMPSVDLTLTSLPRRLLYLADALYPPLSAHAEYPDILLQRILQLAWTATIRSFAYTTTFYIGEQYHKGRCYVGEAAHAFSRPTVQIHIEPHDAVGDLLAQSVETLASLRNTTVAANGISGIDRKEGGFNVTIVYERQPSNESCKARRETCCPIPIESPQSDSILSGLLLCISHSPDDKLHARLDLGDTHIDIQLVTSLLHSFNQALSSMDGSPAQTIGSLELCSSQDRDLIAGFTGTLAPPQDALLHDLCFRHVKITPDAQAICSWDGNLTYRELKEKTCRLAHWLVGEGVGPSVFVSCAFYKSTWAVVARLAVLMAGGAYVCVDGSNPPTYLNSVLERTRIKIMLTSTGYKDRFYSRVETVFEVSEASLSTLPMVNGPPTSDVTPTDPCVVLFTSGSTGNPKAIVQEHRSYASALTDYLRVMEMGPHSRMFQFDAYAFDISNNDFLAPLMAGGCCCVPTVSLTIDALMNDMNALQANIMFVTPSVAIDIDPDRVPTLKMMCIGGEPVSDAVLSKWLHRVQVVNQYGMGEIASLCAYNRNLQIGRGAVVGRPATGAIWIVSPDNPEQLMPVAAIGELLVEGPHLSQGYLDHVSGQSENFLSTAPAWMAQLHPDRPNHRLYRSGDLGRWNHDGTLELIGRKDSMLKLDGARVEAEQVEYVFRRNLMTGDAAIVDVLGVADGLGDPTLVVYLYLTSNPMNLESGRIEEMQFRPISDRHAVHTVTRSLSDAVSKNLPTYYVPSLYLLIDRVPRTKSNKTDRRKLHMLGQAYYMEHRGELRDITVWPEWE</sequence>
<dbReference type="Gene3D" id="3.30.559.30">
    <property type="entry name" value="Nonribosomal peptide synthetase, condensation domain"/>
    <property type="match status" value="1"/>
</dbReference>
<dbReference type="STRING" id="1835702.A0A1F5L4U9"/>
<dbReference type="PROSITE" id="PS00455">
    <property type="entry name" value="AMP_BINDING"/>
    <property type="match status" value="1"/>
</dbReference>
<gene>
    <name evidence="6" type="ORF">PENARI_c034G09733</name>
</gene>
<dbReference type="PANTHER" id="PTHR45527:SF3">
    <property type="entry name" value="SIDEROPHORE SYNTHETASE (EUROFUNG)"/>
    <property type="match status" value="1"/>
</dbReference>
<dbReference type="Pfam" id="PF00501">
    <property type="entry name" value="AMP-binding"/>
    <property type="match status" value="1"/>
</dbReference>
<dbReference type="GO" id="GO:0016874">
    <property type="term" value="F:ligase activity"/>
    <property type="evidence" value="ECO:0007669"/>
    <property type="project" value="UniProtKB-KW"/>
</dbReference>
<dbReference type="AlphaFoldDB" id="A0A1F5L4U9"/>
<dbReference type="InterPro" id="IPR020845">
    <property type="entry name" value="AMP-binding_CS"/>
</dbReference>
<accession>A0A1F5L4U9</accession>
<evidence type="ECO:0000259" key="5">
    <source>
        <dbReference type="Pfam" id="PF00501"/>
    </source>
</evidence>
<proteinExistence type="predicted"/>
<keyword evidence="7" id="KW-1185">Reference proteome</keyword>
<evidence type="ECO:0000256" key="1">
    <source>
        <dbReference type="ARBA" id="ARBA00022450"/>
    </source>
</evidence>
<dbReference type="Gene3D" id="3.40.50.12780">
    <property type="entry name" value="N-terminal domain of ligase-like"/>
    <property type="match status" value="1"/>
</dbReference>
<evidence type="ECO:0000256" key="4">
    <source>
        <dbReference type="SAM" id="MobiDB-lite"/>
    </source>
</evidence>
<keyword evidence="1" id="KW-0596">Phosphopantetheine</keyword>
<dbReference type="RefSeq" id="XP_022483456.1">
    <property type="nucleotide sequence ID" value="XM_022636738.1"/>
</dbReference>
<dbReference type="InterPro" id="IPR000873">
    <property type="entry name" value="AMP-dep_synth/lig_dom"/>
</dbReference>
<evidence type="ECO:0000313" key="6">
    <source>
        <dbReference type="EMBL" id="OGE48000.1"/>
    </source>
</evidence>
<reference evidence="6 7" key="1">
    <citation type="journal article" date="2016" name="Sci. Rep.">
        <title>Penicillium arizonense, a new, genome sequenced fungal species, reveals a high chemical diversity in secreted metabolites.</title>
        <authorList>
            <person name="Grijseels S."/>
            <person name="Nielsen J.C."/>
            <person name="Randelovic M."/>
            <person name="Nielsen J."/>
            <person name="Nielsen K.F."/>
            <person name="Workman M."/>
            <person name="Frisvad J.C."/>
        </authorList>
    </citation>
    <scope>NUCLEOTIDE SEQUENCE [LARGE SCALE GENOMIC DNA]</scope>
    <source>
        <strain evidence="6 7">CBS 141311</strain>
    </source>
</reference>
<feature type="region of interest" description="Disordered" evidence="4">
    <location>
        <begin position="1"/>
        <end position="20"/>
    </location>
</feature>
<dbReference type="GeneID" id="34581472"/>
<dbReference type="GO" id="GO:0031177">
    <property type="term" value="F:phosphopantetheine binding"/>
    <property type="evidence" value="ECO:0007669"/>
    <property type="project" value="TreeGrafter"/>
</dbReference>
<dbReference type="Gene3D" id="3.30.300.30">
    <property type="match status" value="1"/>
</dbReference>
<dbReference type="SUPFAM" id="SSF56801">
    <property type="entry name" value="Acetyl-CoA synthetase-like"/>
    <property type="match status" value="1"/>
</dbReference>
<keyword evidence="3" id="KW-0436">Ligase</keyword>
<evidence type="ECO:0000256" key="3">
    <source>
        <dbReference type="ARBA" id="ARBA00022598"/>
    </source>
</evidence>
<dbReference type="GO" id="GO:0043041">
    <property type="term" value="P:amino acid activation for nonribosomal peptide biosynthetic process"/>
    <property type="evidence" value="ECO:0007669"/>
    <property type="project" value="TreeGrafter"/>
</dbReference>
<dbReference type="OrthoDB" id="416786at2759"/>
<dbReference type="EMBL" id="LXJU01000034">
    <property type="protein sequence ID" value="OGE48000.1"/>
    <property type="molecule type" value="Genomic_DNA"/>
</dbReference>
<feature type="domain" description="AMP-dependent synthetase/ligase" evidence="5">
    <location>
        <begin position="277"/>
        <end position="614"/>
    </location>
</feature>
<organism evidence="6 7">
    <name type="scientific">Penicillium arizonense</name>
    <dbReference type="NCBI Taxonomy" id="1835702"/>
    <lineage>
        <taxon>Eukaryota</taxon>
        <taxon>Fungi</taxon>
        <taxon>Dikarya</taxon>
        <taxon>Ascomycota</taxon>
        <taxon>Pezizomycotina</taxon>
        <taxon>Eurotiomycetes</taxon>
        <taxon>Eurotiomycetidae</taxon>
        <taxon>Eurotiales</taxon>
        <taxon>Aspergillaceae</taxon>
        <taxon>Penicillium</taxon>
    </lineage>
</organism>
<dbReference type="InterPro" id="IPR042099">
    <property type="entry name" value="ANL_N_sf"/>
</dbReference>
<protein>
    <recommendedName>
        <fullName evidence="5">AMP-dependent synthetase/ligase domain-containing protein</fullName>
    </recommendedName>
</protein>
<name>A0A1F5L4U9_PENAI</name>
<dbReference type="CDD" id="cd05918">
    <property type="entry name" value="A_NRPS_SidN3_like"/>
    <property type="match status" value="1"/>
</dbReference>
<keyword evidence="2" id="KW-0597">Phosphoprotein</keyword>
<evidence type="ECO:0000313" key="7">
    <source>
        <dbReference type="Proteomes" id="UP000177622"/>
    </source>
</evidence>
<dbReference type="SUPFAM" id="SSF52777">
    <property type="entry name" value="CoA-dependent acyltransferases"/>
    <property type="match status" value="1"/>
</dbReference>
<dbReference type="InterPro" id="IPR045851">
    <property type="entry name" value="AMP-bd_C_sf"/>
</dbReference>